<organism evidence="2 3">
    <name type="scientific">Tuber borchii</name>
    <name type="common">White truffle</name>
    <dbReference type="NCBI Taxonomy" id="42251"/>
    <lineage>
        <taxon>Eukaryota</taxon>
        <taxon>Fungi</taxon>
        <taxon>Dikarya</taxon>
        <taxon>Ascomycota</taxon>
        <taxon>Pezizomycotina</taxon>
        <taxon>Pezizomycetes</taxon>
        <taxon>Pezizales</taxon>
        <taxon>Tuberaceae</taxon>
        <taxon>Tuber</taxon>
    </lineage>
</organism>
<dbReference type="OrthoDB" id="5340391at2759"/>
<dbReference type="PANTHER" id="PTHR10982">
    <property type="entry name" value="MALONYL COA-ACYL CARRIER PROTEIN TRANSACYLASE"/>
    <property type="match status" value="1"/>
</dbReference>
<evidence type="ECO:0000313" key="2">
    <source>
        <dbReference type="EMBL" id="PUU80415.1"/>
    </source>
</evidence>
<gene>
    <name evidence="2" type="ORF">B9Z19DRAFT_975078</name>
</gene>
<comment type="caution">
    <text evidence="2">The sequence shown here is derived from an EMBL/GenBank/DDBJ whole genome shotgun (WGS) entry which is preliminary data.</text>
</comment>
<sequence>KPKPVELQLGIVAIPHNGIDVPFLYTFFRSGVKPFRKFLMKKIVLSSIGPSKQTGKCIPQVTVKPLLLIKERSTLRKCSS</sequence>
<keyword evidence="1" id="KW-0808">Transferase</keyword>
<dbReference type="Proteomes" id="UP000244722">
    <property type="component" value="Unassembled WGS sequence"/>
</dbReference>
<dbReference type="STRING" id="42251.A0A2T6ZYB8"/>
<dbReference type="InterPro" id="IPR050830">
    <property type="entry name" value="Fungal_FAS"/>
</dbReference>
<name>A0A2T6ZYB8_TUBBO</name>
<dbReference type="AlphaFoldDB" id="A0A2T6ZYB8"/>
<accession>A0A2T6ZYB8</accession>
<dbReference type="EMBL" id="NESQ01000066">
    <property type="protein sequence ID" value="PUU80415.1"/>
    <property type="molecule type" value="Genomic_DNA"/>
</dbReference>
<feature type="non-terminal residue" evidence="2">
    <location>
        <position position="1"/>
    </location>
</feature>
<reference evidence="2 3" key="1">
    <citation type="submission" date="2017-04" db="EMBL/GenBank/DDBJ databases">
        <title>Draft genome sequence of Tuber borchii Vittad., a whitish edible truffle.</title>
        <authorList>
            <consortium name="DOE Joint Genome Institute"/>
            <person name="Murat C."/>
            <person name="Kuo A."/>
            <person name="Barry K.W."/>
            <person name="Clum A."/>
            <person name="Dockter R.B."/>
            <person name="Fauchery L."/>
            <person name="Iotti M."/>
            <person name="Kohler A."/>
            <person name="Labutti K."/>
            <person name="Lindquist E.A."/>
            <person name="Lipzen A."/>
            <person name="Ohm R.A."/>
            <person name="Wang M."/>
            <person name="Grigoriev I.V."/>
            <person name="Zambonelli A."/>
            <person name="Martin F.M."/>
        </authorList>
    </citation>
    <scope>NUCLEOTIDE SEQUENCE [LARGE SCALE GENOMIC DNA]</scope>
    <source>
        <strain evidence="2 3">Tbo3840</strain>
    </source>
</reference>
<dbReference type="PANTHER" id="PTHR10982:SF21">
    <property type="entry name" value="FATTY ACID SYNTHASE SUBUNIT BETA"/>
    <property type="match status" value="1"/>
</dbReference>
<evidence type="ECO:0000256" key="1">
    <source>
        <dbReference type="ARBA" id="ARBA00022679"/>
    </source>
</evidence>
<keyword evidence="3" id="KW-1185">Reference proteome</keyword>
<dbReference type="GO" id="GO:0016740">
    <property type="term" value="F:transferase activity"/>
    <property type="evidence" value="ECO:0007669"/>
    <property type="project" value="UniProtKB-KW"/>
</dbReference>
<proteinExistence type="predicted"/>
<protein>
    <submittedName>
        <fullName evidence="2">Uncharacterized protein</fullName>
    </submittedName>
</protein>
<evidence type="ECO:0000313" key="3">
    <source>
        <dbReference type="Proteomes" id="UP000244722"/>
    </source>
</evidence>